<dbReference type="PROSITE" id="PS50914">
    <property type="entry name" value="BON"/>
    <property type="match status" value="3"/>
</dbReference>
<evidence type="ECO:0000313" key="3">
    <source>
        <dbReference type="EMBL" id="GAA0770445.1"/>
    </source>
</evidence>
<dbReference type="EMBL" id="BAAAEW010000051">
    <property type="protein sequence ID" value="GAA0770445.1"/>
    <property type="molecule type" value="Genomic_DNA"/>
</dbReference>
<name>A0ABN1KLJ7_9BURK</name>
<keyword evidence="1" id="KW-0732">Signal</keyword>
<comment type="caution">
    <text evidence="3">The sequence shown here is derived from an EMBL/GenBank/DDBJ whole genome shotgun (WGS) entry which is preliminary data.</text>
</comment>
<dbReference type="RefSeq" id="WP_141286317.1">
    <property type="nucleotide sequence ID" value="NZ_BAAAEW010000051.1"/>
</dbReference>
<dbReference type="InterPro" id="IPR051686">
    <property type="entry name" value="Lipoprotein_DolP"/>
</dbReference>
<protein>
    <submittedName>
        <fullName evidence="3">BON domain-containing protein</fullName>
    </submittedName>
</protein>
<dbReference type="Pfam" id="PF04972">
    <property type="entry name" value="BON"/>
    <property type="match status" value="3"/>
</dbReference>
<dbReference type="PANTHER" id="PTHR34606:SF4">
    <property type="entry name" value="OUTER MEMBRANE LIPOPROTEIN DOLP"/>
    <property type="match status" value="1"/>
</dbReference>
<sequence length="217" mass="23322">MKTDRQLQQDVSAELGWEPSVHAARIGVEVKDGIVTLAGRVDSYAEKWTAERTAQRVSGVNALATRLKVQLPGFSKRTDADIAGAVQHVLAWTAELPAGALQVRVEGGHVTLSGLVDWHYQKQQATQSVRRLMGVLGLSDEIGIQPSVVVTVIKSDIEAALNRVAILDAGKIAVAVQNAEITLTGTIRNWAERETALGTAWATPGVHKVVDLMKLAH</sequence>
<evidence type="ECO:0000259" key="2">
    <source>
        <dbReference type="PROSITE" id="PS50914"/>
    </source>
</evidence>
<dbReference type="Gene3D" id="3.30.1340.30">
    <property type="match status" value="3"/>
</dbReference>
<organism evidence="3 4">
    <name type="scientific">Ideonella azotifigens</name>
    <dbReference type="NCBI Taxonomy" id="513160"/>
    <lineage>
        <taxon>Bacteria</taxon>
        <taxon>Pseudomonadati</taxon>
        <taxon>Pseudomonadota</taxon>
        <taxon>Betaproteobacteria</taxon>
        <taxon>Burkholderiales</taxon>
        <taxon>Sphaerotilaceae</taxon>
        <taxon>Ideonella</taxon>
    </lineage>
</organism>
<evidence type="ECO:0000256" key="1">
    <source>
        <dbReference type="ARBA" id="ARBA00022729"/>
    </source>
</evidence>
<dbReference type="Proteomes" id="UP001500279">
    <property type="component" value="Unassembled WGS sequence"/>
</dbReference>
<evidence type="ECO:0000313" key="4">
    <source>
        <dbReference type="Proteomes" id="UP001500279"/>
    </source>
</evidence>
<feature type="domain" description="BON" evidence="2">
    <location>
        <begin position="3"/>
        <end position="71"/>
    </location>
</feature>
<dbReference type="PANTHER" id="PTHR34606">
    <property type="entry name" value="BON DOMAIN-CONTAINING PROTEIN"/>
    <property type="match status" value="1"/>
</dbReference>
<accession>A0ABN1KLJ7</accession>
<dbReference type="InterPro" id="IPR014004">
    <property type="entry name" value="Transpt-assoc_nodulatn_dom_bac"/>
</dbReference>
<gene>
    <name evidence="3" type="ORF">GCM10009107_62180</name>
</gene>
<feature type="domain" description="BON" evidence="2">
    <location>
        <begin position="149"/>
        <end position="217"/>
    </location>
</feature>
<dbReference type="InterPro" id="IPR007055">
    <property type="entry name" value="BON_dom"/>
</dbReference>
<feature type="domain" description="BON" evidence="2">
    <location>
        <begin position="78"/>
        <end position="146"/>
    </location>
</feature>
<dbReference type="SMART" id="SM00749">
    <property type="entry name" value="BON"/>
    <property type="match status" value="3"/>
</dbReference>
<reference evidence="3 4" key="1">
    <citation type="journal article" date="2019" name="Int. J. Syst. Evol. Microbiol.">
        <title>The Global Catalogue of Microorganisms (GCM) 10K type strain sequencing project: providing services to taxonomists for standard genome sequencing and annotation.</title>
        <authorList>
            <consortium name="The Broad Institute Genomics Platform"/>
            <consortium name="The Broad Institute Genome Sequencing Center for Infectious Disease"/>
            <person name="Wu L."/>
            <person name="Ma J."/>
        </authorList>
    </citation>
    <scope>NUCLEOTIDE SEQUENCE [LARGE SCALE GENOMIC DNA]</scope>
    <source>
        <strain evidence="3 4">JCM 15503</strain>
    </source>
</reference>
<proteinExistence type="predicted"/>
<keyword evidence="4" id="KW-1185">Reference proteome</keyword>